<protein>
    <submittedName>
        <fullName evidence="2">Alpha/beta hydrolase</fullName>
    </submittedName>
</protein>
<dbReference type="PANTHER" id="PTHR43194:SF2">
    <property type="entry name" value="PEROXISOMAL MEMBRANE PROTEIN LPX1"/>
    <property type="match status" value="1"/>
</dbReference>
<proteinExistence type="predicted"/>
<dbReference type="InterPro" id="IPR050228">
    <property type="entry name" value="Carboxylesterase_BioH"/>
</dbReference>
<accession>A0A8J3N6L8</accession>
<dbReference type="SUPFAM" id="SSF53474">
    <property type="entry name" value="alpha/beta-Hydrolases"/>
    <property type="match status" value="1"/>
</dbReference>
<sequence length="273" mass="29898">MSIWSQGDLQFDDVRIHYYRTGAGEKPPLVLLHGFTDNGLCWSEAAQEWDGDFDIILPDARGHGLSSGSASGNYRQRAMAEDVAALLRALNLGPVRLGGHSMGAGVAAAVASMWPELVSAVMLEDGGLFQPREQRTSSPEETQQRFSWLFKVRGQSLEERKAACQKNTGWSEMTVEQWAISKEQLNAALLSVGPAPVVSERPPLEILAAIRSPLLLVTGDPARGAMITPEQVTQVLAVQPHARELHIPETGHCIRFDQPRAYAESVGEWLQHV</sequence>
<dbReference type="InterPro" id="IPR000073">
    <property type="entry name" value="AB_hydrolase_1"/>
</dbReference>
<dbReference type="AlphaFoldDB" id="A0A8J3N6L8"/>
<evidence type="ECO:0000259" key="1">
    <source>
        <dbReference type="Pfam" id="PF00561"/>
    </source>
</evidence>
<organism evidence="2 3">
    <name type="scientific">Reticulibacter mediterranei</name>
    <dbReference type="NCBI Taxonomy" id="2778369"/>
    <lineage>
        <taxon>Bacteria</taxon>
        <taxon>Bacillati</taxon>
        <taxon>Chloroflexota</taxon>
        <taxon>Ktedonobacteria</taxon>
        <taxon>Ktedonobacterales</taxon>
        <taxon>Reticulibacteraceae</taxon>
        <taxon>Reticulibacter</taxon>
    </lineage>
</organism>
<dbReference type="EMBL" id="BNJK01000002">
    <property type="protein sequence ID" value="GHP00330.1"/>
    <property type="molecule type" value="Genomic_DNA"/>
</dbReference>
<dbReference type="PANTHER" id="PTHR43194">
    <property type="entry name" value="HYDROLASE ALPHA/BETA FOLD FAMILY"/>
    <property type="match status" value="1"/>
</dbReference>
<dbReference type="PRINTS" id="PR00111">
    <property type="entry name" value="ABHYDROLASE"/>
</dbReference>
<dbReference type="Proteomes" id="UP000597444">
    <property type="component" value="Unassembled WGS sequence"/>
</dbReference>
<reference evidence="2" key="1">
    <citation type="submission" date="2020-10" db="EMBL/GenBank/DDBJ databases">
        <title>Taxonomic study of unclassified bacteria belonging to the class Ktedonobacteria.</title>
        <authorList>
            <person name="Yabe S."/>
            <person name="Wang C.M."/>
            <person name="Zheng Y."/>
            <person name="Sakai Y."/>
            <person name="Cavaletti L."/>
            <person name="Monciardini P."/>
            <person name="Donadio S."/>
        </authorList>
    </citation>
    <scope>NUCLEOTIDE SEQUENCE</scope>
    <source>
        <strain evidence="2">ID150040</strain>
    </source>
</reference>
<dbReference type="InterPro" id="IPR029058">
    <property type="entry name" value="AB_hydrolase_fold"/>
</dbReference>
<name>A0A8J3N6L8_9CHLR</name>
<dbReference type="GO" id="GO:0016787">
    <property type="term" value="F:hydrolase activity"/>
    <property type="evidence" value="ECO:0007669"/>
    <property type="project" value="UniProtKB-KW"/>
</dbReference>
<gene>
    <name evidence="2" type="ORF">KSF_103770</name>
</gene>
<evidence type="ECO:0000313" key="3">
    <source>
        <dbReference type="Proteomes" id="UP000597444"/>
    </source>
</evidence>
<dbReference type="Pfam" id="PF00561">
    <property type="entry name" value="Abhydrolase_1"/>
    <property type="match status" value="1"/>
</dbReference>
<keyword evidence="2" id="KW-0378">Hydrolase</keyword>
<comment type="caution">
    <text evidence="2">The sequence shown here is derived from an EMBL/GenBank/DDBJ whole genome shotgun (WGS) entry which is preliminary data.</text>
</comment>
<evidence type="ECO:0000313" key="2">
    <source>
        <dbReference type="EMBL" id="GHP00330.1"/>
    </source>
</evidence>
<keyword evidence="3" id="KW-1185">Reference proteome</keyword>
<feature type="domain" description="AB hydrolase-1" evidence="1">
    <location>
        <begin position="27"/>
        <end position="257"/>
    </location>
</feature>
<dbReference type="Gene3D" id="3.40.50.1820">
    <property type="entry name" value="alpha/beta hydrolase"/>
    <property type="match status" value="1"/>
</dbReference>
<dbReference type="RefSeq" id="WP_220210860.1">
    <property type="nucleotide sequence ID" value="NZ_BNJK01000002.1"/>
</dbReference>